<evidence type="ECO:0008006" key="3">
    <source>
        <dbReference type="Google" id="ProtNLM"/>
    </source>
</evidence>
<dbReference type="EMBL" id="VRMN01000001">
    <property type="protein sequence ID" value="KAA8498511.1"/>
    <property type="molecule type" value="Genomic_DNA"/>
</dbReference>
<evidence type="ECO:0000313" key="1">
    <source>
        <dbReference type="EMBL" id="KAA8498511.1"/>
    </source>
</evidence>
<reference evidence="2" key="1">
    <citation type="journal article" date="2019" name="Nat. Commun.">
        <title>Expansion of phycobilisome linker gene families in mesophilic red algae.</title>
        <authorList>
            <person name="Lee J."/>
            <person name="Kim D."/>
            <person name="Bhattacharya D."/>
            <person name="Yoon H.S."/>
        </authorList>
    </citation>
    <scope>NUCLEOTIDE SEQUENCE [LARGE SCALE GENOMIC DNA]</scope>
    <source>
        <strain evidence="2">CCMP 1328</strain>
    </source>
</reference>
<sequence>MNCCVTERKRARAEPSRRLGLLDALATVFEVAADMRLSFAVGEAAAQYVRTVLVRLGGDSWTANGIRVMSFLCVRIAAKYRGEDRGFDRGFVQYCTSELGADPTYLLGFELKVLDLLDWKLRTETLADVAELLAQQVGKRTTIRMVHKLILRMYLSEEFSPTLRTTMPHISGCAAFLATLHAFGLADDVVQHAVQRRLLEHDGETALTLGMQLRSRIAESFCDEGPYSKPALERDVVSPCSKRQKVLRTTRECEFESSPVSCSSEPR</sequence>
<protein>
    <recommendedName>
        <fullName evidence="3">Cyclin N-terminal domain-containing protein</fullName>
    </recommendedName>
</protein>
<name>A0A5J4Z3U5_PORPP</name>
<dbReference type="Proteomes" id="UP000324585">
    <property type="component" value="Unassembled WGS sequence"/>
</dbReference>
<organism evidence="1 2">
    <name type="scientific">Porphyridium purpureum</name>
    <name type="common">Red alga</name>
    <name type="synonym">Porphyridium cruentum</name>
    <dbReference type="NCBI Taxonomy" id="35688"/>
    <lineage>
        <taxon>Eukaryota</taxon>
        <taxon>Rhodophyta</taxon>
        <taxon>Bangiophyceae</taxon>
        <taxon>Porphyridiales</taxon>
        <taxon>Porphyridiaceae</taxon>
        <taxon>Porphyridium</taxon>
    </lineage>
</organism>
<accession>A0A5J4Z3U5</accession>
<keyword evidence="2" id="KW-1185">Reference proteome</keyword>
<gene>
    <name evidence="1" type="ORF">FVE85_6096</name>
</gene>
<evidence type="ECO:0000313" key="2">
    <source>
        <dbReference type="Proteomes" id="UP000324585"/>
    </source>
</evidence>
<dbReference type="AlphaFoldDB" id="A0A5J4Z3U5"/>
<proteinExistence type="predicted"/>
<comment type="caution">
    <text evidence="1">The sequence shown here is derived from an EMBL/GenBank/DDBJ whole genome shotgun (WGS) entry which is preliminary data.</text>
</comment>
<dbReference type="Gene3D" id="1.10.472.10">
    <property type="entry name" value="Cyclin-like"/>
    <property type="match status" value="2"/>
</dbReference>